<feature type="transmembrane region" description="Helical" evidence="5">
    <location>
        <begin position="70"/>
        <end position="90"/>
    </location>
</feature>
<dbReference type="GO" id="GO:0015035">
    <property type="term" value="F:protein-disulfide reductase activity"/>
    <property type="evidence" value="ECO:0007669"/>
    <property type="project" value="InterPro"/>
</dbReference>
<gene>
    <name evidence="6" type="ORF">FHS83_001412</name>
</gene>
<dbReference type="Proteomes" id="UP000570514">
    <property type="component" value="Unassembled WGS sequence"/>
</dbReference>
<dbReference type="InterPro" id="IPR003752">
    <property type="entry name" value="DiS_bond_form_DsbB/BdbC"/>
</dbReference>
<comment type="caution">
    <text evidence="6">The sequence shown here is derived from an EMBL/GenBank/DDBJ whole genome shotgun (WGS) entry which is preliminary data.</text>
</comment>
<protein>
    <submittedName>
        <fullName evidence="6">Disulfide bond formation protein DsbB</fullName>
    </submittedName>
</protein>
<evidence type="ECO:0000313" key="6">
    <source>
        <dbReference type="EMBL" id="NIK88094.1"/>
    </source>
</evidence>
<keyword evidence="3 5" id="KW-1133">Transmembrane helix</keyword>
<evidence type="ECO:0000256" key="5">
    <source>
        <dbReference type="SAM" id="Phobius"/>
    </source>
</evidence>
<organism evidence="6 7">
    <name type="scientific">Rhizomicrobium palustre</name>
    <dbReference type="NCBI Taxonomy" id="189966"/>
    <lineage>
        <taxon>Bacteria</taxon>
        <taxon>Pseudomonadati</taxon>
        <taxon>Pseudomonadota</taxon>
        <taxon>Alphaproteobacteria</taxon>
        <taxon>Micropepsales</taxon>
        <taxon>Micropepsaceae</taxon>
        <taxon>Rhizomicrobium</taxon>
    </lineage>
</organism>
<dbReference type="RefSeq" id="WP_167082241.1">
    <property type="nucleotide sequence ID" value="NZ_BAAADC010000001.1"/>
</dbReference>
<name>A0A846MX19_9PROT</name>
<feature type="transmembrane region" description="Helical" evidence="5">
    <location>
        <begin position="129"/>
        <end position="153"/>
    </location>
</feature>
<keyword evidence="7" id="KW-1185">Reference proteome</keyword>
<dbReference type="Pfam" id="PF02600">
    <property type="entry name" value="DsbB"/>
    <property type="match status" value="1"/>
</dbReference>
<evidence type="ECO:0000313" key="7">
    <source>
        <dbReference type="Proteomes" id="UP000570514"/>
    </source>
</evidence>
<dbReference type="AlphaFoldDB" id="A0A846MX19"/>
<dbReference type="InterPro" id="IPR023380">
    <property type="entry name" value="DsbB-like_sf"/>
</dbReference>
<accession>A0A846MX19</accession>
<feature type="transmembrane region" description="Helical" evidence="5">
    <location>
        <begin position="40"/>
        <end position="58"/>
    </location>
</feature>
<reference evidence="6 7" key="1">
    <citation type="submission" date="2020-03" db="EMBL/GenBank/DDBJ databases">
        <title>Genomic Encyclopedia of Type Strains, Phase IV (KMG-IV): sequencing the most valuable type-strain genomes for metagenomic binning, comparative biology and taxonomic classification.</title>
        <authorList>
            <person name="Goeker M."/>
        </authorList>
    </citation>
    <scope>NUCLEOTIDE SEQUENCE [LARGE SCALE GENOMIC DNA]</scope>
    <source>
        <strain evidence="6 7">DSM 19867</strain>
    </source>
</reference>
<evidence type="ECO:0000256" key="4">
    <source>
        <dbReference type="ARBA" id="ARBA00023136"/>
    </source>
</evidence>
<dbReference type="Gene3D" id="1.20.1550.10">
    <property type="entry name" value="DsbB-like"/>
    <property type="match status" value="1"/>
</dbReference>
<dbReference type="SUPFAM" id="SSF158442">
    <property type="entry name" value="DsbB-like"/>
    <property type="match status" value="1"/>
</dbReference>
<proteinExistence type="predicted"/>
<keyword evidence="4 5" id="KW-0472">Membrane</keyword>
<evidence type="ECO:0000256" key="2">
    <source>
        <dbReference type="ARBA" id="ARBA00022692"/>
    </source>
</evidence>
<evidence type="ECO:0000256" key="3">
    <source>
        <dbReference type="ARBA" id="ARBA00022989"/>
    </source>
</evidence>
<evidence type="ECO:0000256" key="1">
    <source>
        <dbReference type="ARBA" id="ARBA00004141"/>
    </source>
</evidence>
<comment type="subcellular location">
    <subcellularLocation>
        <location evidence="1">Membrane</location>
        <topology evidence="1">Multi-pass membrane protein</topology>
    </subcellularLocation>
</comment>
<dbReference type="EMBL" id="JAASRM010000001">
    <property type="protein sequence ID" value="NIK88094.1"/>
    <property type="molecule type" value="Genomic_DNA"/>
</dbReference>
<feature type="transmembrane region" description="Helical" evidence="5">
    <location>
        <begin position="7"/>
        <end position="28"/>
    </location>
</feature>
<dbReference type="GO" id="GO:0006457">
    <property type="term" value="P:protein folding"/>
    <property type="evidence" value="ECO:0007669"/>
    <property type="project" value="InterPro"/>
</dbReference>
<dbReference type="GO" id="GO:0016020">
    <property type="term" value="C:membrane"/>
    <property type="evidence" value="ECO:0007669"/>
    <property type="project" value="UniProtKB-SubCell"/>
</dbReference>
<keyword evidence="2 5" id="KW-0812">Transmembrane</keyword>
<sequence>MREDKVAILAGSYSLAMILGALFFQYVLGVLPCEMCHWQRWPHDGAIVAGLGGVILYYTRVIDRDALRLLVWIAIVMILATALIGGYQALVEWKIVAGPESCTGPRFVLSAKMDLNAPVVRCDTPAFRLFGLSLAGFNFLFSTGVALISGLLLTKVIKLPYAWAK</sequence>